<dbReference type="GO" id="GO:0030272">
    <property type="term" value="F:5-formyltetrahydrofolate cyclo-ligase activity"/>
    <property type="evidence" value="ECO:0007669"/>
    <property type="project" value="UniProtKB-EC"/>
</dbReference>
<proteinExistence type="inferred from homology"/>
<dbReference type="EMBL" id="AUYB01000024">
    <property type="protein sequence ID" value="KZN46811.1"/>
    <property type="molecule type" value="Genomic_DNA"/>
</dbReference>
<feature type="binding site" evidence="4">
    <location>
        <position position="66"/>
    </location>
    <ligand>
        <name>substrate</name>
    </ligand>
</feature>
<gene>
    <name evidence="6" type="ORF">N475_07325</name>
</gene>
<dbReference type="InterPro" id="IPR024185">
    <property type="entry name" value="FTHF_cligase-like_sf"/>
</dbReference>
<dbReference type="GO" id="GO:0035999">
    <property type="term" value="P:tetrahydrofolate interconversion"/>
    <property type="evidence" value="ECO:0007669"/>
    <property type="project" value="TreeGrafter"/>
</dbReference>
<dbReference type="AlphaFoldDB" id="A0A167BR46"/>
<keyword evidence="5" id="KW-0460">Magnesium</keyword>
<evidence type="ECO:0000256" key="2">
    <source>
        <dbReference type="ARBA" id="ARBA00022741"/>
    </source>
</evidence>
<evidence type="ECO:0000256" key="5">
    <source>
        <dbReference type="RuleBase" id="RU361279"/>
    </source>
</evidence>
<dbReference type="InterPro" id="IPR002698">
    <property type="entry name" value="FTHF_cligase"/>
</dbReference>
<keyword evidence="2 4" id="KW-0547">Nucleotide-binding</keyword>
<dbReference type="SUPFAM" id="SSF100950">
    <property type="entry name" value="NagB/RpiA/CoA transferase-like"/>
    <property type="match status" value="1"/>
</dbReference>
<comment type="catalytic activity">
    <reaction evidence="5">
        <text>(6S)-5-formyl-5,6,7,8-tetrahydrofolate + ATP = (6R)-5,10-methenyltetrahydrofolate + ADP + phosphate</text>
        <dbReference type="Rhea" id="RHEA:10488"/>
        <dbReference type="ChEBI" id="CHEBI:30616"/>
        <dbReference type="ChEBI" id="CHEBI:43474"/>
        <dbReference type="ChEBI" id="CHEBI:57455"/>
        <dbReference type="ChEBI" id="CHEBI:57457"/>
        <dbReference type="ChEBI" id="CHEBI:456216"/>
        <dbReference type="EC" id="6.3.3.2"/>
    </reaction>
</comment>
<name>A0A167BR46_9GAMM</name>
<dbReference type="PIRSF" id="PIRSF006806">
    <property type="entry name" value="FTHF_cligase"/>
    <property type="match status" value="1"/>
</dbReference>
<dbReference type="Gene3D" id="3.40.50.10420">
    <property type="entry name" value="NagB/RpiA/CoA transferase-like"/>
    <property type="match status" value="1"/>
</dbReference>
<dbReference type="PATRIC" id="fig|1365250.3.peg.363"/>
<dbReference type="Pfam" id="PF01812">
    <property type="entry name" value="5-FTHF_cyc-lig"/>
    <property type="match status" value="1"/>
</dbReference>
<organism evidence="6 7">
    <name type="scientific">Pseudoalteromonas luteoviolacea DSM 6061</name>
    <dbReference type="NCBI Taxonomy" id="1365250"/>
    <lineage>
        <taxon>Bacteria</taxon>
        <taxon>Pseudomonadati</taxon>
        <taxon>Pseudomonadota</taxon>
        <taxon>Gammaproteobacteria</taxon>
        <taxon>Alteromonadales</taxon>
        <taxon>Pseudoalteromonadaceae</taxon>
        <taxon>Pseudoalteromonas</taxon>
    </lineage>
</organism>
<dbReference type="Proteomes" id="UP000076643">
    <property type="component" value="Unassembled WGS sequence"/>
</dbReference>
<dbReference type="GO" id="GO:0046872">
    <property type="term" value="F:metal ion binding"/>
    <property type="evidence" value="ECO:0007669"/>
    <property type="project" value="UniProtKB-KW"/>
</dbReference>
<comment type="caution">
    <text evidence="6">The sequence shown here is derived from an EMBL/GenBank/DDBJ whole genome shotgun (WGS) entry which is preliminary data.</text>
</comment>
<dbReference type="RefSeq" id="WP_063364572.1">
    <property type="nucleotide sequence ID" value="NZ_AQHB01000014.1"/>
</dbReference>
<evidence type="ECO:0000256" key="3">
    <source>
        <dbReference type="ARBA" id="ARBA00022840"/>
    </source>
</evidence>
<evidence type="ECO:0000256" key="1">
    <source>
        <dbReference type="ARBA" id="ARBA00010638"/>
    </source>
</evidence>
<dbReference type="NCBIfam" id="TIGR02727">
    <property type="entry name" value="MTHFS_bact"/>
    <property type="match status" value="1"/>
</dbReference>
<keyword evidence="3 4" id="KW-0067">ATP-binding</keyword>
<keyword evidence="7" id="KW-1185">Reference proteome</keyword>
<dbReference type="EC" id="6.3.3.2" evidence="5"/>
<comment type="similarity">
    <text evidence="1 5">Belongs to the 5-formyltetrahydrofolate cyclo-ligase family.</text>
</comment>
<dbReference type="PANTHER" id="PTHR23407:SF1">
    <property type="entry name" value="5-FORMYLTETRAHYDROFOLATE CYCLO-LIGASE"/>
    <property type="match status" value="1"/>
</dbReference>
<evidence type="ECO:0000313" key="6">
    <source>
        <dbReference type="EMBL" id="KZN46811.1"/>
    </source>
</evidence>
<accession>A0A167BR46</accession>
<protein>
    <recommendedName>
        <fullName evidence="5">5-formyltetrahydrofolate cyclo-ligase</fullName>
        <ecNumber evidence="5">6.3.3.2</ecNumber>
    </recommendedName>
</protein>
<dbReference type="GO" id="GO:0005524">
    <property type="term" value="F:ATP binding"/>
    <property type="evidence" value="ECO:0007669"/>
    <property type="project" value="UniProtKB-KW"/>
</dbReference>
<evidence type="ECO:0000256" key="4">
    <source>
        <dbReference type="PIRSR" id="PIRSR006806-1"/>
    </source>
</evidence>
<feature type="binding site" evidence="4">
    <location>
        <position position="61"/>
    </location>
    <ligand>
        <name>substrate</name>
    </ligand>
</feature>
<dbReference type="InterPro" id="IPR037171">
    <property type="entry name" value="NagB/RpiA_transferase-like"/>
</dbReference>
<comment type="cofactor">
    <cofactor evidence="5">
        <name>Mg(2+)</name>
        <dbReference type="ChEBI" id="CHEBI:18420"/>
    </cofactor>
</comment>
<sequence>MEKNSCSNSNKAHIRKEIRVEVRKRRKELDENFQSQAESDLCMNFTQKINLPKKTAIGIYLPNDGEVRTNLLIQSLWRKNHDVFLPVIHPFSGTHLLFQKYEENSTMRENRYAILEPELNCSEICPVSQLDILLMPLVAFDGKGNRLGMGGGYYDRTLASYYANGWSKPQLIGLAHDCQKVSQLPIEAWDVPLPAILTPTNLYRWQGNEANSDI</sequence>
<dbReference type="PANTHER" id="PTHR23407">
    <property type="entry name" value="ATPASE INHIBITOR/5-FORMYLTETRAHYDROFOLATE CYCLO-LIGASE"/>
    <property type="match status" value="1"/>
</dbReference>
<feature type="binding site" evidence="4">
    <location>
        <begin position="146"/>
        <end position="154"/>
    </location>
    <ligand>
        <name>ATP</name>
        <dbReference type="ChEBI" id="CHEBI:30616"/>
    </ligand>
</feature>
<dbReference type="GO" id="GO:0009396">
    <property type="term" value="P:folic acid-containing compound biosynthetic process"/>
    <property type="evidence" value="ECO:0007669"/>
    <property type="project" value="TreeGrafter"/>
</dbReference>
<evidence type="ECO:0000313" key="7">
    <source>
        <dbReference type="Proteomes" id="UP000076643"/>
    </source>
</evidence>
<keyword evidence="5" id="KW-0479">Metal-binding</keyword>
<reference evidence="6 7" key="1">
    <citation type="submission" date="2013-07" db="EMBL/GenBank/DDBJ databases">
        <title>Comparative Genomic and Metabolomic Analysis of Twelve Strains of Pseudoalteromonas luteoviolacea.</title>
        <authorList>
            <person name="Vynne N.G."/>
            <person name="Mansson M."/>
            <person name="Gram L."/>
        </authorList>
    </citation>
    <scope>NUCLEOTIDE SEQUENCE [LARGE SCALE GENOMIC DNA]</scope>
    <source>
        <strain evidence="6 7">DSM 6061</strain>
    </source>
</reference>